<dbReference type="OrthoDB" id="5388486at2759"/>
<feature type="compositionally biased region" description="Low complexity" evidence="1">
    <location>
        <begin position="243"/>
        <end position="252"/>
    </location>
</feature>
<name>A0A9Q8Z7A4_CURCL</name>
<dbReference type="PANTHER" id="PTHR23225">
    <property type="entry name" value="ZINC FINGER PROTEIN"/>
    <property type="match status" value="1"/>
</dbReference>
<dbReference type="VEuPathDB" id="FungiDB:yc1106_04211"/>
<gene>
    <name evidence="2" type="ORF">yc1106_04211</name>
</gene>
<feature type="compositionally biased region" description="Basic residues" evidence="1">
    <location>
        <begin position="269"/>
        <end position="278"/>
    </location>
</feature>
<feature type="region of interest" description="Disordered" evidence="1">
    <location>
        <begin position="88"/>
        <end position="123"/>
    </location>
</feature>
<protein>
    <submittedName>
        <fullName evidence="2">Uncharacterized protein</fullName>
    </submittedName>
</protein>
<evidence type="ECO:0000313" key="2">
    <source>
        <dbReference type="EMBL" id="USP76937.1"/>
    </source>
</evidence>
<dbReference type="GO" id="GO:0003700">
    <property type="term" value="F:DNA-binding transcription factor activity"/>
    <property type="evidence" value="ECO:0007669"/>
    <property type="project" value="InterPro"/>
</dbReference>
<dbReference type="Proteomes" id="UP001056012">
    <property type="component" value="Chromosome 3"/>
</dbReference>
<dbReference type="InterPro" id="IPR039970">
    <property type="entry name" value="TF_Grauzone"/>
</dbReference>
<dbReference type="AlphaFoldDB" id="A0A9Q8Z7A4"/>
<evidence type="ECO:0000256" key="1">
    <source>
        <dbReference type="SAM" id="MobiDB-lite"/>
    </source>
</evidence>
<reference evidence="2" key="1">
    <citation type="submission" date="2021-12" db="EMBL/GenBank/DDBJ databases">
        <title>Curvularia clavata genome.</title>
        <authorList>
            <person name="Cao Y."/>
        </authorList>
    </citation>
    <scope>NUCLEOTIDE SEQUENCE</scope>
    <source>
        <strain evidence="2">Yc1106</strain>
    </source>
</reference>
<organism evidence="2 3">
    <name type="scientific">Curvularia clavata</name>
    <dbReference type="NCBI Taxonomy" id="95742"/>
    <lineage>
        <taxon>Eukaryota</taxon>
        <taxon>Fungi</taxon>
        <taxon>Dikarya</taxon>
        <taxon>Ascomycota</taxon>
        <taxon>Pezizomycotina</taxon>
        <taxon>Dothideomycetes</taxon>
        <taxon>Pleosporomycetidae</taxon>
        <taxon>Pleosporales</taxon>
        <taxon>Pleosporineae</taxon>
        <taxon>Pleosporaceae</taxon>
        <taxon>Curvularia</taxon>
    </lineage>
</organism>
<dbReference type="PANTHER" id="PTHR23225:SF2">
    <property type="entry name" value="AT09679P-RELATED"/>
    <property type="match status" value="1"/>
</dbReference>
<proteinExistence type="predicted"/>
<dbReference type="Gene3D" id="3.30.160.60">
    <property type="entry name" value="Classic Zinc Finger"/>
    <property type="match status" value="1"/>
</dbReference>
<feature type="compositionally biased region" description="Low complexity" evidence="1">
    <location>
        <begin position="102"/>
        <end position="119"/>
    </location>
</feature>
<evidence type="ECO:0000313" key="3">
    <source>
        <dbReference type="Proteomes" id="UP001056012"/>
    </source>
</evidence>
<keyword evidence="3" id="KW-1185">Reference proteome</keyword>
<sequence>MDAHQFGDLSQMQATEEQRFPLWMTAQDNYMYSYKPHVVQFPLEEETYFDDLDNGSISVPPMQRFMNDSYPFSHGMLQANIPLNSQYRGPMEQQWSPEDCFRQPSPDRSSSSNTSQNTQDELRSPYVFHASMYTSPMEYSQSLFSCSSTEQFQSGPFQFDTPPFGSNCTTLREIEYNPVSEVVAEEPEDVIVKKEVVSSHEHGAIHTSEAPEYSTYADSAIGHSTRVAQSVEPVEFVEDPSSDSEYSPPSYRSGKRRRSTASSSGSSRTSKRRGHTRKDSHTASPTTSTKPEKKSRRGSRASHSSVEQADHRRPFPCPLAAYGCKSDFSSKNEWKRHVSTQHIKLAYWRCDLCPESVDPNDNNAEYHNDFNRKDLFTQHLRRMHAIPKDKSSHSAKEFPVTESNLPEHQARCNRWLRDPPQHSSCLFCHRTFEGENSWEERIEHVGRHLEKDHESRAEMLDVTTWILDERLEQYLVEEGLVARDGSGWKIGDGNPCRESEE</sequence>
<accession>A0A9Q8Z7A4</accession>
<dbReference type="EMBL" id="CP089276">
    <property type="protein sequence ID" value="USP76937.1"/>
    <property type="molecule type" value="Genomic_DNA"/>
</dbReference>
<feature type="region of interest" description="Disordered" evidence="1">
    <location>
        <begin position="232"/>
        <end position="313"/>
    </location>
</feature>